<evidence type="ECO:0000313" key="3">
    <source>
        <dbReference type="Proteomes" id="UP000008467"/>
    </source>
</evidence>
<accession>F2JMU1</accession>
<dbReference type="Pfam" id="PF13280">
    <property type="entry name" value="WYL"/>
    <property type="match status" value="1"/>
</dbReference>
<dbReference type="PROSITE" id="PS52050">
    <property type="entry name" value="WYL"/>
    <property type="match status" value="1"/>
</dbReference>
<dbReference type="InterPro" id="IPR026881">
    <property type="entry name" value="WYL_dom"/>
</dbReference>
<feature type="domain" description="WYL" evidence="1">
    <location>
        <begin position="227"/>
        <end position="289"/>
    </location>
</feature>
<name>F2JMU1_CELLD</name>
<dbReference type="HOGENOM" id="CLU_054548_0_0_9"/>
<organism evidence="2 3">
    <name type="scientific">Cellulosilyticum lentocellum (strain ATCC 49066 / DSM 5427 / NCIMB 11756 / RHM5)</name>
    <name type="common">Clostridium lentocellum</name>
    <dbReference type="NCBI Taxonomy" id="642492"/>
    <lineage>
        <taxon>Bacteria</taxon>
        <taxon>Bacillati</taxon>
        <taxon>Bacillota</taxon>
        <taxon>Clostridia</taxon>
        <taxon>Lachnospirales</taxon>
        <taxon>Cellulosilyticaceae</taxon>
        <taxon>Cellulosilyticum</taxon>
    </lineage>
</organism>
<dbReference type="Proteomes" id="UP000008467">
    <property type="component" value="Chromosome"/>
</dbReference>
<dbReference type="EMBL" id="CP002582">
    <property type="protein sequence ID" value="ADZ85856.1"/>
    <property type="molecule type" value="Genomic_DNA"/>
</dbReference>
<gene>
    <name evidence="2" type="ordered locus">Clole_4184</name>
</gene>
<evidence type="ECO:0000259" key="1">
    <source>
        <dbReference type="Pfam" id="PF13280"/>
    </source>
</evidence>
<dbReference type="RefSeq" id="WP_013659127.1">
    <property type="nucleotide sequence ID" value="NC_015275.1"/>
</dbReference>
<dbReference type="eggNOG" id="COG2378">
    <property type="taxonomic scope" value="Bacteria"/>
</dbReference>
<dbReference type="STRING" id="642492.Clole_4184"/>
<reference evidence="2 3" key="1">
    <citation type="journal article" date="2011" name="J. Bacteriol.">
        <title>Complete genome sequence of the cellulose-degrading bacterium Cellulosilyticum lentocellum.</title>
        <authorList>
            <consortium name="US DOE Joint Genome Institute"/>
            <person name="Miller D.A."/>
            <person name="Suen G."/>
            <person name="Bruce D."/>
            <person name="Copeland A."/>
            <person name="Cheng J.F."/>
            <person name="Detter C."/>
            <person name="Goodwin L.A."/>
            <person name="Han C.S."/>
            <person name="Hauser L.J."/>
            <person name="Land M.L."/>
            <person name="Lapidus A."/>
            <person name="Lucas S."/>
            <person name="Meincke L."/>
            <person name="Pitluck S."/>
            <person name="Tapia R."/>
            <person name="Teshima H."/>
            <person name="Woyke T."/>
            <person name="Fox B.G."/>
            <person name="Angert E.R."/>
            <person name="Currie C.R."/>
        </authorList>
    </citation>
    <scope>NUCLEOTIDE SEQUENCE [LARGE SCALE GENOMIC DNA]</scope>
    <source>
        <strain evidence="3">ATCC 49066 / DSM 5427 / NCIMB 11756 / RHM5</strain>
    </source>
</reference>
<evidence type="ECO:0000313" key="2">
    <source>
        <dbReference type="EMBL" id="ADZ85856.1"/>
    </source>
</evidence>
<dbReference type="KEGG" id="cle:Clole_4184"/>
<sequence>MATFNELIKNFDKIREYMRTFAIYGYKTREDFTHKSARTYDNERRRIQSYLGHYIDEQTSAQGKKLSIHFDSMLLASNPLFEGFKTKSFTKNDIMLHFILLDLLQIHPRLTLSELYEKLLTDYLDRFQLEKIIDNRTLRLKLAEYVSLGLLREEKEGKVIYYSFISSPLTTLSEHTITALNHALTFYQNIAPLGILGHLILEQSPNFKSYFTFRDIHFSHTLDDLILYELLLAMAHHKHVEITHAGSKVSTVLPLKIVDNVDQGRRYVMAYSYKSREYKFFRLDRIVAASTLHTVDDHFNQKLSIINILLNSSWGVSFKTIDAPIALDTWELSLSIDEDFEKPLIHKIENFHKEGRLQRVSKNTFSYTVSVLEANEMVPWLRQFIGRIIWINCTNKEVLQRFKRDIDLMYAYYEEDKDVVI</sequence>
<protein>
    <recommendedName>
        <fullName evidence="1">WYL domain-containing protein</fullName>
    </recommendedName>
</protein>
<keyword evidence="3" id="KW-1185">Reference proteome</keyword>
<proteinExistence type="predicted"/>
<dbReference type="AlphaFoldDB" id="F2JMU1"/>